<protein>
    <submittedName>
        <fullName evidence="2">Uncharacterized protein</fullName>
    </submittedName>
</protein>
<comment type="caution">
    <text evidence="2">The sequence shown here is derived from an EMBL/GenBank/DDBJ whole genome shotgun (WGS) entry which is preliminary data.</text>
</comment>
<name>A0A815BEV5_9BILA</name>
<evidence type="ECO:0000313" key="4">
    <source>
        <dbReference type="Proteomes" id="UP000663877"/>
    </source>
</evidence>
<reference evidence="2" key="1">
    <citation type="submission" date="2021-02" db="EMBL/GenBank/DDBJ databases">
        <authorList>
            <person name="Nowell W R."/>
        </authorList>
    </citation>
    <scope>NUCLEOTIDE SEQUENCE</scope>
</reference>
<proteinExistence type="predicted"/>
<dbReference type="EMBL" id="CAJNOM010000095">
    <property type="protein sequence ID" value="CAF1035119.1"/>
    <property type="molecule type" value="Genomic_DNA"/>
</dbReference>
<sequence length="82" mass="9383">MKISNGIDDLNTIDVDLENELNILDNEIVKENMIQINLPDAHSEKFQISSTNNVDKQLAELQPTCGAQFQKIFMLIHKKFHS</sequence>
<gene>
    <name evidence="2" type="ORF">BJG266_LOCUS30592</name>
    <name evidence="1" type="ORF">QVE165_LOCUS16758</name>
</gene>
<dbReference type="AlphaFoldDB" id="A0A815BEV5"/>
<dbReference type="Proteomes" id="UP000663832">
    <property type="component" value="Unassembled WGS sequence"/>
</dbReference>
<evidence type="ECO:0000313" key="1">
    <source>
        <dbReference type="EMBL" id="CAF1035119.1"/>
    </source>
</evidence>
<keyword evidence="3" id="KW-1185">Reference proteome</keyword>
<dbReference type="OrthoDB" id="10500586at2759"/>
<organism evidence="2 4">
    <name type="scientific">Adineta steineri</name>
    <dbReference type="NCBI Taxonomy" id="433720"/>
    <lineage>
        <taxon>Eukaryota</taxon>
        <taxon>Metazoa</taxon>
        <taxon>Spiralia</taxon>
        <taxon>Gnathifera</taxon>
        <taxon>Rotifera</taxon>
        <taxon>Eurotatoria</taxon>
        <taxon>Bdelloidea</taxon>
        <taxon>Adinetida</taxon>
        <taxon>Adinetidae</taxon>
        <taxon>Adineta</taxon>
    </lineage>
</organism>
<accession>A0A815BEV5</accession>
<evidence type="ECO:0000313" key="3">
    <source>
        <dbReference type="Proteomes" id="UP000663832"/>
    </source>
</evidence>
<dbReference type="EMBL" id="CAJNOI010000405">
    <property type="protein sequence ID" value="CAF1269688.1"/>
    <property type="molecule type" value="Genomic_DNA"/>
</dbReference>
<dbReference type="Proteomes" id="UP000663877">
    <property type="component" value="Unassembled WGS sequence"/>
</dbReference>
<evidence type="ECO:0000313" key="2">
    <source>
        <dbReference type="EMBL" id="CAF1269688.1"/>
    </source>
</evidence>